<dbReference type="GO" id="GO:0005765">
    <property type="term" value="C:lysosomal membrane"/>
    <property type="evidence" value="ECO:0007669"/>
    <property type="project" value="UniProtKB-SubCell"/>
</dbReference>
<comment type="catalytic activity">
    <reaction evidence="1">
        <text>S-ubiquitinyl-[E2 ubiquitin-conjugating enzyme]-L-cysteine + [acceptor protein]-L-lysine = [E2 ubiquitin-conjugating enzyme]-L-cysteine + N(6)-ubiquitinyl-[acceptor protein]-L-lysine.</text>
        <dbReference type="EC" id="2.3.2.27"/>
    </reaction>
</comment>
<proteinExistence type="predicted"/>
<keyword evidence="15 20" id="KW-0472">Membrane</keyword>
<dbReference type="InterPro" id="IPR011016">
    <property type="entry name" value="Znf_RING-CH"/>
</dbReference>
<evidence type="ECO:0000256" key="5">
    <source>
        <dbReference type="ARBA" id="ARBA00012483"/>
    </source>
</evidence>
<protein>
    <recommendedName>
        <fullName evidence="5">RING-type E3 ubiquitin transferase</fullName>
        <ecNumber evidence="5">2.3.2.27</ecNumber>
    </recommendedName>
</protein>
<dbReference type="Pfam" id="PF02225">
    <property type="entry name" value="PA"/>
    <property type="match status" value="1"/>
</dbReference>
<keyword evidence="23" id="KW-1185">Reference proteome</keyword>
<keyword evidence="17" id="KW-0458">Lysosome</keyword>
<evidence type="ECO:0000256" key="18">
    <source>
        <dbReference type="PROSITE-ProRule" id="PRU00175"/>
    </source>
</evidence>
<evidence type="ECO:0000259" key="21">
    <source>
        <dbReference type="PROSITE" id="PS50089"/>
    </source>
</evidence>
<dbReference type="InterPro" id="IPR044744">
    <property type="entry name" value="ZNRF4/RNF13/RNF167_PA"/>
</dbReference>
<dbReference type="InterPro" id="IPR001841">
    <property type="entry name" value="Znf_RING"/>
</dbReference>
<keyword evidence="12" id="KW-0833">Ubl conjugation pathway</keyword>
<evidence type="ECO:0000313" key="23">
    <source>
        <dbReference type="Proteomes" id="UP000829720"/>
    </source>
</evidence>
<dbReference type="SMART" id="SM00184">
    <property type="entry name" value="RING"/>
    <property type="match status" value="1"/>
</dbReference>
<dbReference type="FunFam" id="3.30.40.10:FF:000099">
    <property type="entry name" value="E3 ubiquitin-protein ligase RNF167"/>
    <property type="match status" value="1"/>
</dbReference>
<evidence type="ECO:0000256" key="20">
    <source>
        <dbReference type="SAM" id="Phobius"/>
    </source>
</evidence>
<feature type="domain" description="RING-type" evidence="21">
    <location>
        <begin position="264"/>
        <end position="306"/>
    </location>
</feature>
<keyword evidence="9" id="KW-0732">Signal</keyword>
<dbReference type="GO" id="GO:0010008">
    <property type="term" value="C:endosome membrane"/>
    <property type="evidence" value="ECO:0007669"/>
    <property type="project" value="UniProtKB-SubCell"/>
</dbReference>
<evidence type="ECO:0000256" key="9">
    <source>
        <dbReference type="ARBA" id="ARBA00022729"/>
    </source>
</evidence>
<keyword evidence="6" id="KW-0808">Transferase</keyword>
<dbReference type="GO" id="GO:0061630">
    <property type="term" value="F:ubiquitin protein ligase activity"/>
    <property type="evidence" value="ECO:0007669"/>
    <property type="project" value="UniProtKB-EC"/>
</dbReference>
<dbReference type="SMART" id="SM00744">
    <property type="entry name" value="RINGv"/>
    <property type="match status" value="1"/>
</dbReference>
<dbReference type="InterPro" id="IPR013083">
    <property type="entry name" value="Znf_RING/FYVE/PHD"/>
</dbReference>
<evidence type="ECO:0000256" key="8">
    <source>
        <dbReference type="ARBA" id="ARBA00022723"/>
    </source>
</evidence>
<dbReference type="InterPro" id="IPR051653">
    <property type="entry name" value="E3_ligase_sorting_rcpt"/>
</dbReference>
<dbReference type="SUPFAM" id="SSF52025">
    <property type="entry name" value="PA domain"/>
    <property type="match status" value="1"/>
</dbReference>
<dbReference type="InterPro" id="IPR003137">
    <property type="entry name" value="PA_domain"/>
</dbReference>
<keyword evidence="14 20" id="KW-1133">Transmembrane helix</keyword>
<dbReference type="CDD" id="cd02123">
    <property type="entry name" value="PA_C_RZF_like"/>
    <property type="match status" value="1"/>
</dbReference>
<evidence type="ECO:0000256" key="4">
    <source>
        <dbReference type="ARBA" id="ARBA00004906"/>
    </source>
</evidence>
<dbReference type="InterPro" id="IPR046450">
    <property type="entry name" value="PA_dom_sf"/>
</dbReference>
<dbReference type="EMBL" id="JAERUA010000002">
    <property type="protein sequence ID" value="KAI1902814.1"/>
    <property type="molecule type" value="Genomic_DNA"/>
</dbReference>
<evidence type="ECO:0000256" key="14">
    <source>
        <dbReference type="ARBA" id="ARBA00022989"/>
    </source>
</evidence>
<evidence type="ECO:0000256" key="1">
    <source>
        <dbReference type="ARBA" id="ARBA00000900"/>
    </source>
</evidence>
<evidence type="ECO:0000256" key="7">
    <source>
        <dbReference type="ARBA" id="ARBA00022692"/>
    </source>
</evidence>
<evidence type="ECO:0000256" key="6">
    <source>
        <dbReference type="ARBA" id="ARBA00022679"/>
    </source>
</evidence>
<keyword evidence="16" id="KW-0325">Glycoprotein</keyword>
<keyword evidence="8" id="KW-0479">Metal-binding</keyword>
<evidence type="ECO:0000256" key="3">
    <source>
        <dbReference type="ARBA" id="ARBA00004530"/>
    </source>
</evidence>
<comment type="subcellular location">
    <subcellularLocation>
        <location evidence="3">Endosome membrane</location>
        <topology evidence="3">Single-pass type I membrane protein</topology>
    </subcellularLocation>
    <subcellularLocation>
        <location evidence="2">Lysosome membrane</location>
        <topology evidence="2">Single-pass type I membrane protein</topology>
    </subcellularLocation>
</comment>
<comment type="pathway">
    <text evidence="4">Protein modification; protein ubiquitination.</text>
</comment>
<evidence type="ECO:0000256" key="16">
    <source>
        <dbReference type="ARBA" id="ARBA00023180"/>
    </source>
</evidence>
<evidence type="ECO:0000256" key="15">
    <source>
        <dbReference type="ARBA" id="ARBA00023136"/>
    </source>
</evidence>
<evidence type="ECO:0000256" key="13">
    <source>
        <dbReference type="ARBA" id="ARBA00022833"/>
    </source>
</evidence>
<dbReference type="SUPFAM" id="SSF57850">
    <property type="entry name" value="RING/U-box"/>
    <property type="match status" value="1"/>
</dbReference>
<evidence type="ECO:0000256" key="2">
    <source>
        <dbReference type="ARBA" id="ARBA00004352"/>
    </source>
</evidence>
<keyword evidence="10" id="KW-0967">Endosome</keyword>
<name>A0A8T3E4A8_9TELE</name>
<feature type="compositionally biased region" description="Pro residues" evidence="19">
    <location>
        <begin position="329"/>
        <end position="340"/>
    </location>
</feature>
<feature type="region of interest" description="Disordered" evidence="19">
    <location>
        <begin position="311"/>
        <end position="409"/>
    </location>
</feature>
<dbReference type="Gene3D" id="3.30.40.10">
    <property type="entry name" value="Zinc/RING finger domain, C3HC4 (zinc finger)"/>
    <property type="match status" value="1"/>
</dbReference>
<evidence type="ECO:0000256" key="12">
    <source>
        <dbReference type="ARBA" id="ARBA00022786"/>
    </source>
</evidence>
<keyword evidence="11 18" id="KW-0863">Zinc-finger</keyword>
<dbReference type="CDD" id="cd16796">
    <property type="entry name" value="RING-H2_RNF13"/>
    <property type="match status" value="1"/>
</dbReference>
<evidence type="ECO:0000256" key="11">
    <source>
        <dbReference type="ARBA" id="ARBA00022771"/>
    </source>
</evidence>
<evidence type="ECO:0000256" key="19">
    <source>
        <dbReference type="SAM" id="MobiDB-lite"/>
    </source>
</evidence>
<evidence type="ECO:0000313" key="22">
    <source>
        <dbReference type="EMBL" id="KAI1902814.1"/>
    </source>
</evidence>
<comment type="caution">
    <text evidence="22">The sequence shown here is derived from an EMBL/GenBank/DDBJ whole genome shotgun (WGS) entry which is preliminary data.</text>
</comment>
<dbReference type="Pfam" id="PF13639">
    <property type="entry name" value="zf-RING_2"/>
    <property type="match status" value="1"/>
</dbReference>
<dbReference type="AlphaFoldDB" id="A0A8T3E4A8"/>
<keyword evidence="13" id="KW-0862">Zinc</keyword>
<reference evidence="22" key="1">
    <citation type="submission" date="2021-01" db="EMBL/GenBank/DDBJ databases">
        <authorList>
            <person name="Zahm M."/>
            <person name="Roques C."/>
            <person name="Cabau C."/>
            <person name="Klopp C."/>
            <person name="Donnadieu C."/>
            <person name="Jouanno E."/>
            <person name="Lampietro C."/>
            <person name="Louis A."/>
            <person name="Herpin A."/>
            <person name="Echchiki A."/>
            <person name="Berthelot C."/>
            <person name="Parey E."/>
            <person name="Roest-Crollius H."/>
            <person name="Braasch I."/>
            <person name="Postlethwait J."/>
            <person name="Bobe J."/>
            <person name="Montfort J."/>
            <person name="Bouchez O."/>
            <person name="Begum T."/>
            <person name="Mejri S."/>
            <person name="Adams A."/>
            <person name="Chen W.-J."/>
            <person name="Guiguen Y."/>
        </authorList>
    </citation>
    <scope>NUCLEOTIDE SEQUENCE</scope>
    <source>
        <tissue evidence="22">Blood</tissue>
    </source>
</reference>
<accession>A0A8T3E4A8</accession>
<evidence type="ECO:0000256" key="10">
    <source>
        <dbReference type="ARBA" id="ARBA00022753"/>
    </source>
</evidence>
<dbReference type="PANTHER" id="PTHR47168:SF1">
    <property type="entry name" value="OS02G0798600 PROTEIN"/>
    <property type="match status" value="1"/>
</dbReference>
<keyword evidence="7 20" id="KW-0812">Transmembrane</keyword>
<feature type="transmembrane region" description="Helical" evidence="20">
    <location>
        <begin position="214"/>
        <end position="231"/>
    </location>
</feature>
<dbReference type="PROSITE" id="PS50089">
    <property type="entry name" value="ZF_RING_2"/>
    <property type="match status" value="1"/>
</dbReference>
<dbReference type="Proteomes" id="UP000829720">
    <property type="component" value="Unassembled WGS sequence"/>
</dbReference>
<dbReference type="OrthoDB" id="8062037at2759"/>
<dbReference type="EC" id="2.3.2.27" evidence="5"/>
<evidence type="ECO:0000256" key="17">
    <source>
        <dbReference type="ARBA" id="ARBA00023228"/>
    </source>
</evidence>
<sequence length="409" mass="45198">MELYAAASKSCRDSEAAINALNEWIGRMLYKSLWVIGMRFVLLTVTLCCSLGPSPGLADIYVHYSNRTSMLFEDLPALFGSPLPKDGLMGVLVESRPLNACSPIAPPPLRNSSLTHFIVLIRRFDCNFDIKVLHAQRAGYSAAIVHNVNSDTLLRMGFSDERIALEIQIPSVFTSFSAAQILKSYIVPERGVYVILQPVFFLPIWYYLIPVSWIVGIILALLLAVLVVRCMQLRRRMRRSRMTREQLRKIPTHTFHKGDEYDICVICLDEYEEGDRLRVLPCSHAYHSQCVDPWLTRSKRTCPVCKQRVTHFTPDPSDSESDSENTPLLHPPAPSSPEPHPSAVTTTTEQRFGATSQHDTPLLAPSCPNGGTGSSSGSGSSEADSEGDGNAPLSSLDTVPLIHWGGAGM</sequence>
<feature type="compositionally biased region" description="Polar residues" evidence="19">
    <location>
        <begin position="344"/>
        <end position="359"/>
    </location>
</feature>
<gene>
    <name evidence="22" type="ORF">AGOR_G00019990</name>
</gene>
<dbReference type="PANTHER" id="PTHR47168">
    <property type="entry name" value="RING ZINC FINGER DOMAIN SUPERFAMILY PROTEIN-RELATED"/>
    <property type="match status" value="1"/>
</dbReference>
<organism evidence="22 23">
    <name type="scientific">Albula goreensis</name>
    <dbReference type="NCBI Taxonomy" id="1534307"/>
    <lineage>
        <taxon>Eukaryota</taxon>
        <taxon>Metazoa</taxon>
        <taxon>Chordata</taxon>
        <taxon>Craniata</taxon>
        <taxon>Vertebrata</taxon>
        <taxon>Euteleostomi</taxon>
        <taxon>Actinopterygii</taxon>
        <taxon>Neopterygii</taxon>
        <taxon>Teleostei</taxon>
        <taxon>Albuliformes</taxon>
        <taxon>Albulidae</taxon>
        <taxon>Albula</taxon>
    </lineage>
</organism>
<dbReference type="Gene3D" id="3.50.30.30">
    <property type="match status" value="1"/>
</dbReference>
<dbReference type="GO" id="GO:0008270">
    <property type="term" value="F:zinc ion binding"/>
    <property type="evidence" value="ECO:0007669"/>
    <property type="project" value="UniProtKB-KW"/>
</dbReference>